<keyword evidence="3" id="KW-0479">Metal-binding</keyword>
<dbReference type="Proteomes" id="UP000288587">
    <property type="component" value="Unassembled WGS sequence"/>
</dbReference>
<dbReference type="GO" id="GO:0008237">
    <property type="term" value="F:metallopeptidase activity"/>
    <property type="evidence" value="ECO:0007669"/>
    <property type="project" value="UniProtKB-KW"/>
</dbReference>
<evidence type="ECO:0000256" key="4">
    <source>
        <dbReference type="ARBA" id="ARBA00022801"/>
    </source>
</evidence>
<comment type="caution">
    <text evidence="10">The sequence shown here is derived from an EMBL/GenBank/DDBJ whole genome shotgun (WGS) entry which is preliminary data.</text>
</comment>
<protein>
    <submittedName>
        <fullName evidence="10">Xaa-Pro dipeptidase</fullName>
        <ecNumber evidence="10">3.4.13.9</ecNumber>
    </submittedName>
</protein>
<dbReference type="OrthoDB" id="9806388at2"/>
<dbReference type="Gene3D" id="3.40.350.10">
    <property type="entry name" value="Creatinase/prolidase N-terminal domain"/>
    <property type="match status" value="1"/>
</dbReference>
<evidence type="ECO:0000313" key="11">
    <source>
        <dbReference type="Proteomes" id="UP000288587"/>
    </source>
</evidence>
<keyword evidence="7" id="KW-0464">Manganese</keyword>
<accession>A0A437LGY8</accession>
<dbReference type="PANTHER" id="PTHR43226">
    <property type="entry name" value="XAA-PRO AMINOPEPTIDASE 3"/>
    <property type="match status" value="1"/>
</dbReference>
<dbReference type="InterPro" id="IPR029149">
    <property type="entry name" value="Creatin/AminoP/Spt16_N"/>
</dbReference>
<dbReference type="HAMAP" id="MF_01279">
    <property type="entry name" value="X_Pro_dipeptid"/>
    <property type="match status" value="1"/>
</dbReference>
<keyword evidence="4 10" id="KW-0378">Hydrolase</keyword>
<evidence type="ECO:0000256" key="2">
    <source>
        <dbReference type="ARBA" id="ARBA00022670"/>
    </source>
</evidence>
<gene>
    <name evidence="10" type="ORF">EOD73_10995</name>
</gene>
<dbReference type="GO" id="GO:0016795">
    <property type="term" value="F:phosphoric triester hydrolase activity"/>
    <property type="evidence" value="ECO:0007669"/>
    <property type="project" value="InterPro"/>
</dbReference>
<dbReference type="InterPro" id="IPR048819">
    <property type="entry name" value="PepQ_N"/>
</dbReference>
<dbReference type="GO" id="GO:0004177">
    <property type="term" value="F:aminopeptidase activity"/>
    <property type="evidence" value="ECO:0007669"/>
    <property type="project" value="TreeGrafter"/>
</dbReference>
<evidence type="ECO:0000256" key="3">
    <source>
        <dbReference type="ARBA" id="ARBA00022723"/>
    </source>
</evidence>
<name>A0A437LGY8_9BURK</name>
<dbReference type="Pfam" id="PF00557">
    <property type="entry name" value="Peptidase_M24"/>
    <property type="match status" value="1"/>
</dbReference>
<evidence type="ECO:0000313" key="10">
    <source>
        <dbReference type="EMBL" id="RVT84659.1"/>
    </source>
</evidence>
<dbReference type="GO" id="GO:0006508">
    <property type="term" value="P:proteolysis"/>
    <property type="evidence" value="ECO:0007669"/>
    <property type="project" value="UniProtKB-KW"/>
</dbReference>
<evidence type="ECO:0000256" key="5">
    <source>
        <dbReference type="ARBA" id="ARBA00022997"/>
    </source>
</evidence>
<dbReference type="InterPro" id="IPR001131">
    <property type="entry name" value="Peptidase_M24B_aminopep-P_CS"/>
</dbReference>
<feature type="domain" description="Peptidase M24" evidence="8">
    <location>
        <begin position="171"/>
        <end position="435"/>
    </location>
</feature>
<dbReference type="InterPro" id="IPR052433">
    <property type="entry name" value="X-Pro_dipept-like"/>
</dbReference>
<evidence type="ECO:0000259" key="8">
    <source>
        <dbReference type="Pfam" id="PF00557"/>
    </source>
</evidence>
<dbReference type="Pfam" id="PF21216">
    <property type="entry name" value="PepQ_N"/>
    <property type="match status" value="1"/>
</dbReference>
<sequence>MNTPAADTAALYRAHVHALQARTESLLAPLGFDALAIASGIEKFAFLDDRPYVFQPNPHFVHWVPLNQHPGSWLLVRPGAKPLLVYLQPEDYWHAVPEAPAGYWVDAFEIAVVRTPEAAEALLTQATQGQRLAVIGEADAAQGALVPNNPQALIDALHFARAYKSPYELAQMRGASRMAVRGHRAARVAFEAGESEAGIHAAYLQACGVAERQLPYGNIVGLGAHAAVLHWQHQDREAPAVPTSFLIDAGAGYGGYAADITRTYLHPKASGAARDDFAALLAGMEALELALVDQVRDGTDYVAIHLDAHRRIAQLLLDTGLLRGLSAEAAVAQGVSRVFFPHGIGHLLGLQVHDVAGLAIDAQGTRRERPAGHPYLRLTRPLAEGMVVTIEPGLYFIPLLLKELAAAPEAAHVDWARVEALKPYGGIRIEDDVACRAGGAGPENFTRDAFAGLQP</sequence>
<dbReference type="InterPro" id="IPR036005">
    <property type="entry name" value="Creatinase/aminopeptidase-like"/>
</dbReference>
<evidence type="ECO:0000256" key="6">
    <source>
        <dbReference type="ARBA" id="ARBA00023049"/>
    </source>
</evidence>
<proteinExistence type="inferred from homology"/>
<dbReference type="NCBIfam" id="NF010133">
    <property type="entry name" value="PRK13607.1"/>
    <property type="match status" value="1"/>
</dbReference>
<dbReference type="Gene3D" id="3.90.230.10">
    <property type="entry name" value="Creatinase/methionine aminopeptidase superfamily"/>
    <property type="match status" value="1"/>
</dbReference>
<comment type="cofactor">
    <cofactor evidence="1">
        <name>Mn(2+)</name>
        <dbReference type="ChEBI" id="CHEBI:29035"/>
    </cofactor>
</comment>
<dbReference type="GO" id="GO:0102009">
    <property type="term" value="F:proline dipeptidase activity"/>
    <property type="evidence" value="ECO:0007669"/>
    <property type="project" value="UniProtKB-EC"/>
</dbReference>
<dbReference type="AlphaFoldDB" id="A0A437LGY8"/>
<keyword evidence="5 10" id="KW-0224">Dipeptidase</keyword>
<evidence type="ECO:0000256" key="1">
    <source>
        <dbReference type="ARBA" id="ARBA00001936"/>
    </source>
</evidence>
<dbReference type="SUPFAM" id="SSF55920">
    <property type="entry name" value="Creatinase/aminopeptidase"/>
    <property type="match status" value="1"/>
</dbReference>
<dbReference type="EMBL" id="SACM01000003">
    <property type="protein sequence ID" value="RVT84659.1"/>
    <property type="molecule type" value="Genomic_DNA"/>
</dbReference>
<dbReference type="InterPro" id="IPR022846">
    <property type="entry name" value="X_Pro_dipept"/>
</dbReference>
<feature type="domain" description="Xaa-Pro dipeptidase N-terminal" evidence="9">
    <location>
        <begin position="11"/>
        <end position="159"/>
    </location>
</feature>
<dbReference type="RefSeq" id="WP_127683059.1">
    <property type="nucleotide sequence ID" value="NZ_SACM01000003.1"/>
</dbReference>
<evidence type="ECO:0000259" key="9">
    <source>
        <dbReference type="Pfam" id="PF21216"/>
    </source>
</evidence>
<dbReference type="GO" id="GO:0005829">
    <property type="term" value="C:cytosol"/>
    <property type="evidence" value="ECO:0007669"/>
    <property type="project" value="TreeGrafter"/>
</dbReference>
<evidence type="ECO:0000256" key="7">
    <source>
        <dbReference type="ARBA" id="ARBA00023211"/>
    </source>
</evidence>
<organism evidence="10 11">
    <name type="scientific">Inhella crocodyli</name>
    <dbReference type="NCBI Taxonomy" id="2499851"/>
    <lineage>
        <taxon>Bacteria</taxon>
        <taxon>Pseudomonadati</taxon>
        <taxon>Pseudomonadota</taxon>
        <taxon>Betaproteobacteria</taxon>
        <taxon>Burkholderiales</taxon>
        <taxon>Sphaerotilaceae</taxon>
        <taxon>Inhella</taxon>
    </lineage>
</organism>
<dbReference type="EC" id="3.4.13.9" evidence="10"/>
<dbReference type="InterPro" id="IPR000994">
    <property type="entry name" value="Pept_M24"/>
</dbReference>
<keyword evidence="11" id="KW-1185">Reference proteome</keyword>
<dbReference type="GO" id="GO:0046872">
    <property type="term" value="F:metal ion binding"/>
    <property type="evidence" value="ECO:0007669"/>
    <property type="project" value="UniProtKB-KW"/>
</dbReference>
<dbReference type="PANTHER" id="PTHR43226:SF8">
    <property type="entry name" value="XAA-PRO DIPEPTIDASE"/>
    <property type="match status" value="1"/>
</dbReference>
<keyword evidence="6" id="KW-0482">Metalloprotease</keyword>
<reference evidence="10 11" key="1">
    <citation type="submission" date="2019-01" db="EMBL/GenBank/DDBJ databases">
        <authorList>
            <person name="Chen W.-M."/>
        </authorList>
    </citation>
    <scope>NUCLEOTIDE SEQUENCE [LARGE SCALE GENOMIC DNA]</scope>
    <source>
        <strain evidence="10 11">CCP-18</strain>
    </source>
</reference>
<dbReference type="PROSITE" id="PS00491">
    <property type="entry name" value="PROLINE_PEPTIDASE"/>
    <property type="match status" value="1"/>
</dbReference>
<keyword evidence="2" id="KW-0645">Protease</keyword>